<protein>
    <submittedName>
        <fullName evidence="3">Uncharacterized protein</fullName>
    </submittedName>
</protein>
<reference evidence="3 4" key="1">
    <citation type="submission" date="2024-10" db="EMBL/GenBank/DDBJ databases">
        <authorList>
            <person name="Kim D."/>
        </authorList>
    </citation>
    <scope>NUCLEOTIDE SEQUENCE [LARGE SCALE GENOMIC DNA]</scope>
    <source>
        <strain evidence="3">BH-2024</strain>
    </source>
</reference>
<keyword evidence="4" id="KW-1185">Reference proteome</keyword>
<evidence type="ECO:0000313" key="3">
    <source>
        <dbReference type="EMBL" id="KAL3118818.1"/>
    </source>
</evidence>
<feature type="chain" id="PRO_5044786925" evidence="2">
    <location>
        <begin position="34"/>
        <end position="443"/>
    </location>
</feature>
<gene>
    <name evidence="3" type="ORF">niasHT_008165</name>
</gene>
<feature type="region of interest" description="Disordered" evidence="1">
    <location>
        <begin position="152"/>
        <end position="174"/>
    </location>
</feature>
<comment type="caution">
    <text evidence="3">The sequence shown here is derived from an EMBL/GenBank/DDBJ whole genome shotgun (WGS) entry which is preliminary data.</text>
</comment>
<feature type="region of interest" description="Disordered" evidence="1">
    <location>
        <begin position="405"/>
        <end position="425"/>
    </location>
</feature>
<proteinExistence type="predicted"/>
<accession>A0ABD2LU97</accession>
<dbReference type="Proteomes" id="UP001620626">
    <property type="component" value="Unassembled WGS sequence"/>
</dbReference>
<dbReference type="AlphaFoldDB" id="A0ABD2LU97"/>
<organism evidence="3 4">
    <name type="scientific">Heterodera trifolii</name>
    <dbReference type="NCBI Taxonomy" id="157864"/>
    <lineage>
        <taxon>Eukaryota</taxon>
        <taxon>Metazoa</taxon>
        <taxon>Ecdysozoa</taxon>
        <taxon>Nematoda</taxon>
        <taxon>Chromadorea</taxon>
        <taxon>Rhabditida</taxon>
        <taxon>Tylenchina</taxon>
        <taxon>Tylenchomorpha</taxon>
        <taxon>Tylenchoidea</taxon>
        <taxon>Heteroderidae</taxon>
        <taxon>Heteroderinae</taxon>
        <taxon>Heterodera</taxon>
    </lineage>
</organism>
<evidence type="ECO:0000313" key="4">
    <source>
        <dbReference type="Proteomes" id="UP001620626"/>
    </source>
</evidence>
<keyword evidence="2" id="KW-0732">Signal</keyword>
<sequence>MNSFIFCFSVSIHRFTIGNIFLLLLLIVSSAHGAQRIVEKPADTVARVGDTVQLRCRVADQCQLSSSEDEPIAKLSRRAKLTVLYEPTMPQLFGKIGGRHCHRCAVFCRCATHAANCGHRRTRHSAELPKSGGKATGTAQLGIGGGLASAKGTDAELAQEDDKKSSANSSTSSSGYELKVELPDALDKWQIMPSWDRDCDRDLLIGVHKHVSGPRWRRDDTNSQNVINWGRFRELSICLHKKTDRDLLELLYCVLAMCTCVQSVREGFSTLDEGRAERVDPISAKAAEKLMNRHHLMRKVHAIITMGIQNIRGMLKMVALDVMPKGWTEAHDEHLLIVVDKFGLEDIHGKVKLLPKLFESVGPNDEHILLRRVVEICITLETAKWSGPASIEMLLEEGAGQAQRVQQQQQQQHQVPSTSGGGVVPTVQQQQQSAGNNAICIFV</sequence>
<evidence type="ECO:0000256" key="1">
    <source>
        <dbReference type="SAM" id="MobiDB-lite"/>
    </source>
</evidence>
<feature type="signal peptide" evidence="2">
    <location>
        <begin position="1"/>
        <end position="33"/>
    </location>
</feature>
<name>A0ABD2LU97_9BILA</name>
<evidence type="ECO:0000256" key="2">
    <source>
        <dbReference type="SAM" id="SignalP"/>
    </source>
</evidence>
<dbReference type="EMBL" id="JBICBT010000261">
    <property type="protein sequence ID" value="KAL3118818.1"/>
    <property type="molecule type" value="Genomic_DNA"/>
</dbReference>